<accession>A0ABU4XTT8</accession>
<dbReference type="RefSeq" id="WP_320285456.1">
    <property type="nucleotide sequence ID" value="NZ_JAVIIW010000001.1"/>
</dbReference>
<keyword evidence="2" id="KW-1185">Reference proteome</keyword>
<sequence>MAVEQIDASWRFSNVLSRNSRMVWDTVVYEDDDVIVIPTLGALVADWLLIVPKANALNFSSWSNKTGRNPIFLAEAVKRRIAPGSSPIWFEHGPSQEGSEVGCGVDYAHIHLLLQPPADLKTFHQTVSDLSQVEWQEADVSSVYPQPIADRHYYAFGDFNSARVHAGGTLGRQFFRKAIAQLVGRPREWDYREFDGMKNVRQTIDHFSKSIQKAA</sequence>
<evidence type="ECO:0000313" key="1">
    <source>
        <dbReference type="EMBL" id="MDX8477009.1"/>
    </source>
</evidence>
<dbReference type="Gene3D" id="3.30.428.10">
    <property type="entry name" value="HIT-like"/>
    <property type="match status" value="1"/>
</dbReference>
<proteinExistence type="predicted"/>
<dbReference type="InterPro" id="IPR036265">
    <property type="entry name" value="HIT-like_sf"/>
</dbReference>
<protein>
    <recommendedName>
        <fullName evidence="3">Diadenosine tetraphosphate hydrolase</fullName>
    </recommendedName>
</protein>
<evidence type="ECO:0000313" key="2">
    <source>
        <dbReference type="Proteomes" id="UP001287059"/>
    </source>
</evidence>
<dbReference type="EMBL" id="JAVIIW010000001">
    <property type="protein sequence ID" value="MDX8477009.1"/>
    <property type="molecule type" value="Genomic_DNA"/>
</dbReference>
<gene>
    <name evidence="1" type="ORF">RFN28_00800</name>
</gene>
<dbReference type="SUPFAM" id="SSF54197">
    <property type="entry name" value="HIT-like"/>
    <property type="match status" value="1"/>
</dbReference>
<evidence type="ECO:0008006" key="3">
    <source>
        <dbReference type="Google" id="ProtNLM"/>
    </source>
</evidence>
<dbReference type="Proteomes" id="UP001287059">
    <property type="component" value="Unassembled WGS sequence"/>
</dbReference>
<name>A0ABU4XTT8_9HYPH</name>
<reference evidence="1 2" key="1">
    <citation type="submission" date="2023-08" db="EMBL/GenBank/DDBJ databases">
        <title>Implementing the SeqCode for naming new Mesorhizobium species isolated from Vachellia karroo root nodules.</title>
        <authorList>
            <person name="Van Lill M."/>
        </authorList>
    </citation>
    <scope>NUCLEOTIDE SEQUENCE [LARGE SCALE GENOMIC DNA]</scope>
    <source>
        <strain evidence="1 2">VK24D</strain>
    </source>
</reference>
<organism evidence="1 2">
    <name type="scientific">Mesorhizobium album</name>
    <dbReference type="NCBI Taxonomy" id="3072314"/>
    <lineage>
        <taxon>Bacteria</taxon>
        <taxon>Pseudomonadati</taxon>
        <taxon>Pseudomonadota</taxon>
        <taxon>Alphaproteobacteria</taxon>
        <taxon>Hyphomicrobiales</taxon>
        <taxon>Phyllobacteriaceae</taxon>
        <taxon>Mesorhizobium</taxon>
    </lineage>
</organism>
<comment type="caution">
    <text evidence="1">The sequence shown here is derived from an EMBL/GenBank/DDBJ whole genome shotgun (WGS) entry which is preliminary data.</text>
</comment>